<keyword evidence="2 6" id="KW-0812">Transmembrane</keyword>
<dbReference type="PANTHER" id="PTHR12988">
    <property type="entry name" value="SPHINGOMYELIN PHOSPHODIESTERASE 4"/>
    <property type="match status" value="1"/>
</dbReference>
<keyword evidence="8" id="KW-1185">Reference proteome</keyword>
<dbReference type="GO" id="GO:0050290">
    <property type="term" value="F:sphingomyelin phosphodiesterase D activity"/>
    <property type="evidence" value="ECO:0007669"/>
    <property type="project" value="InterPro"/>
</dbReference>
<dbReference type="Pfam" id="PF14724">
    <property type="entry name" value="mit_SMPDase"/>
    <property type="match status" value="1"/>
</dbReference>
<feature type="transmembrane region" description="Helical" evidence="6">
    <location>
        <begin position="769"/>
        <end position="789"/>
    </location>
</feature>
<evidence type="ECO:0000313" key="7">
    <source>
        <dbReference type="EMBL" id="GIX76528.1"/>
    </source>
</evidence>
<dbReference type="GO" id="GO:0006685">
    <property type="term" value="P:sphingomyelin catabolic process"/>
    <property type="evidence" value="ECO:0007669"/>
    <property type="project" value="TreeGrafter"/>
</dbReference>
<comment type="subcellular location">
    <subcellularLocation>
        <location evidence="1">Membrane</location>
        <topology evidence="1">Single-pass membrane protein</topology>
    </subcellularLocation>
</comment>
<dbReference type="Proteomes" id="UP001054837">
    <property type="component" value="Unassembled WGS sequence"/>
</dbReference>
<dbReference type="GO" id="GO:0046513">
    <property type="term" value="P:ceramide biosynthetic process"/>
    <property type="evidence" value="ECO:0007669"/>
    <property type="project" value="TreeGrafter"/>
</dbReference>
<dbReference type="GO" id="GO:0046475">
    <property type="term" value="P:glycerophospholipid catabolic process"/>
    <property type="evidence" value="ECO:0007669"/>
    <property type="project" value="TreeGrafter"/>
</dbReference>
<feature type="transmembrane region" description="Helical" evidence="6">
    <location>
        <begin position="747"/>
        <end position="763"/>
    </location>
</feature>
<feature type="region of interest" description="Disordered" evidence="5">
    <location>
        <begin position="225"/>
        <end position="248"/>
    </location>
</feature>
<dbReference type="AlphaFoldDB" id="A0AAV4MVX9"/>
<dbReference type="GO" id="GO:0016020">
    <property type="term" value="C:membrane"/>
    <property type="evidence" value="ECO:0007669"/>
    <property type="project" value="UniProtKB-SubCell"/>
</dbReference>
<evidence type="ECO:0000256" key="2">
    <source>
        <dbReference type="ARBA" id="ARBA00022692"/>
    </source>
</evidence>
<evidence type="ECO:0000313" key="8">
    <source>
        <dbReference type="Proteomes" id="UP001054837"/>
    </source>
</evidence>
<name>A0AAV4MVX9_9ARAC</name>
<keyword evidence="3 6" id="KW-1133">Transmembrane helix</keyword>
<comment type="caution">
    <text evidence="7">The sequence shown here is derived from an EMBL/GenBank/DDBJ whole genome shotgun (WGS) entry which is preliminary data.</text>
</comment>
<protein>
    <submittedName>
        <fullName evidence="7">Sphingomyelin phosphodiesterase 4</fullName>
    </submittedName>
</protein>
<dbReference type="InterPro" id="IPR024129">
    <property type="entry name" value="Sphingomy_SMPD4"/>
</dbReference>
<gene>
    <name evidence="7" type="primary">Smpd4</name>
    <name evidence="7" type="ORF">CDAR_182061</name>
</gene>
<dbReference type="PANTHER" id="PTHR12988:SF6">
    <property type="entry name" value="SPHINGOMYELIN PHOSPHODIESTERASE 4"/>
    <property type="match status" value="1"/>
</dbReference>
<organism evidence="7 8">
    <name type="scientific">Caerostris darwini</name>
    <dbReference type="NCBI Taxonomy" id="1538125"/>
    <lineage>
        <taxon>Eukaryota</taxon>
        <taxon>Metazoa</taxon>
        <taxon>Ecdysozoa</taxon>
        <taxon>Arthropoda</taxon>
        <taxon>Chelicerata</taxon>
        <taxon>Arachnida</taxon>
        <taxon>Araneae</taxon>
        <taxon>Araneomorphae</taxon>
        <taxon>Entelegynae</taxon>
        <taxon>Araneoidea</taxon>
        <taxon>Araneidae</taxon>
        <taxon>Caerostris</taxon>
    </lineage>
</organism>
<keyword evidence="4 6" id="KW-0472">Membrane</keyword>
<evidence type="ECO:0000256" key="1">
    <source>
        <dbReference type="ARBA" id="ARBA00004167"/>
    </source>
</evidence>
<reference evidence="7 8" key="1">
    <citation type="submission" date="2021-06" db="EMBL/GenBank/DDBJ databases">
        <title>Caerostris darwini draft genome.</title>
        <authorList>
            <person name="Kono N."/>
            <person name="Arakawa K."/>
        </authorList>
    </citation>
    <scope>NUCLEOTIDE SEQUENCE [LARGE SCALE GENOMIC DNA]</scope>
</reference>
<accession>A0AAV4MVX9</accession>
<evidence type="ECO:0000256" key="3">
    <source>
        <dbReference type="ARBA" id="ARBA00022989"/>
    </source>
</evidence>
<feature type="compositionally biased region" description="Polar residues" evidence="5">
    <location>
        <begin position="225"/>
        <end position="246"/>
    </location>
</feature>
<evidence type="ECO:0000256" key="5">
    <source>
        <dbReference type="SAM" id="MobiDB-lite"/>
    </source>
</evidence>
<evidence type="ECO:0000256" key="4">
    <source>
        <dbReference type="ARBA" id="ARBA00023136"/>
    </source>
</evidence>
<sequence>MAGSIITGNTHSYQVLLTNFQTALTNPLSDRCIFLTQLLQDSPLKELQYVFPTLVESIFGFHTGIDWGLLTIEKDIQIKEFDSLRRLLAPDGPILRIVNKFTEEFSPKFEFPITCLPVPSQTMLQEGKVPALYANKLQILNPGVFPSTLQLNAFEFYFFHFTYFIVNPTLKSNMSNMNSQDTLYAHILEDYLGIFLPTDNRAVPLFQTPSNIQHSPILTSSLSSNYGSGHTSSDHLQSLNAHNASPSRPDFLSPLKQKPSLLKKGTVLMVASQSSNTSHGFGTFPAESWRSETFILILKEMFLNQNSFDHQKNSYFLIPRTFIPTNYHIWMVRIMVKHLHFFFNSTLSSSHSSGHGQIMIDSLGRLKSLGMTQLIQKEMYCFLKSVFDHWPLDASFRVPLETYLSYIQPWRYIQCDLDPSVWQKFMTENLLFYTTIFHQVLRRFLRMDLSCPKSAYMLFRLTKVICTSELREMIMQAERGSMSKSSNIGISYIQHSPEKFSLHKNSQLDISGSSYLPLFSEPVFMLVMQLLTNIAIAQEKYLQQTTISGNTNKNFFAKVCSFFETSDDAINSDDNNPSDVQKVASYLETSSKALCSFFREISPPAVKSPSNSLINTSCLSFNNNRSELKDVSNFHNLTIAEKIEQVRKKPVLTYHGNPDLQPVRSYEISFLVHHLNKISQQLNEKYSAKIPELYSRESLTGKMCRRILSKPTTYYDIKKSKDMMAVNRNSIHLPARINLRVLADKHLFAYFFIYMLCTYLYGFHPFISLIMLFIFLLCVWFLCSLIYPVPIHSKQD</sequence>
<proteinExistence type="predicted"/>
<evidence type="ECO:0000256" key="6">
    <source>
        <dbReference type="SAM" id="Phobius"/>
    </source>
</evidence>
<dbReference type="EMBL" id="BPLQ01000932">
    <property type="protein sequence ID" value="GIX76528.1"/>
    <property type="molecule type" value="Genomic_DNA"/>
</dbReference>